<accession>A0A1T4T1M8</accession>
<keyword evidence="1" id="KW-0732">Signal</keyword>
<evidence type="ECO:0000313" key="3">
    <source>
        <dbReference type="Proteomes" id="UP000190092"/>
    </source>
</evidence>
<feature type="signal peptide" evidence="1">
    <location>
        <begin position="1"/>
        <end position="25"/>
    </location>
</feature>
<protein>
    <submittedName>
        <fullName evidence="2">Uncharacterized protein</fullName>
    </submittedName>
</protein>
<dbReference type="RefSeq" id="WP_085937195.1">
    <property type="nucleotide sequence ID" value="NZ_FUWJ01000011.1"/>
</dbReference>
<evidence type="ECO:0000256" key="1">
    <source>
        <dbReference type="SAM" id="SignalP"/>
    </source>
</evidence>
<dbReference type="STRING" id="225324.SAMN02745126_05468"/>
<organism evidence="2 3">
    <name type="scientific">Enhydrobacter aerosaccus</name>
    <dbReference type="NCBI Taxonomy" id="225324"/>
    <lineage>
        <taxon>Bacteria</taxon>
        <taxon>Pseudomonadati</taxon>
        <taxon>Pseudomonadota</taxon>
        <taxon>Alphaproteobacteria</taxon>
        <taxon>Hyphomicrobiales</taxon>
        <taxon>Enhydrobacter</taxon>
    </lineage>
</organism>
<reference evidence="3" key="1">
    <citation type="submission" date="2017-02" db="EMBL/GenBank/DDBJ databases">
        <authorList>
            <person name="Varghese N."/>
            <person name="Submissions S."/>
        </authorList>
    </citation>
    <scope>NUCLEOTIDE SEQUENCE [LARGE SCALE GENOMIC DNA]</scope>
    <source>
        <strain evidence="3">ATCC 27094</strain>
    </source>
</reference>
<keyword evidence="3" id="KW-1185">Reference proteome</keyword>
<name>A0A1T4T1M8_9HYPH</name>
<dbReference type="EMBL" id="FUWJ01000011">
    <property type="protein sequence ID" value="SKA34068.1"/>
    <property type="molecule type" value="Genomic_DNA"/>
</dbReference>
<sequence length="129" mass="13359">MKCWAAAAAGAAVTIVAWGLDPAHAAAAEIYSAATTNNQGTSFTLVVQKNGTRLTFDITAEGGSSMVNGIPYCDPAELKPDGSFLTYCKKFIPGASVQLAGTLEQATMSPIYGLGGAVFKFQPGPLKKR</sequence>
<gene>
    <name evidence="2" type="ORF">SAMN02745126_05468</name>
</gene>
<feature type="chain" id="PRO_5012052316" evidence="1">
    <location>
        <begin position="26"/>
        <end position="129"/>
    </location>
</feature>
<dbReference type="Proteomes" id="UP000190092">
    <property type="component" value="Unassembled WGS sequence"/>
</dbReference>
<dbReference type="AlphaFoldDB" id="A0A1T4T1M8"/>
<evidence type="ECO:0000313" key="2">
    <source>
        <dbReference type="EMBL" id="SKA34068.1"/>
    </source>
</evidence>
<proteinExistence type="predicted"/>